<accession>A0A6C0C0W5</accession>
<name>A0A6C0C0W5_9ZZZZ</name>
<evidence type="ECO:0008006" key="2">
    <source>
        <dbReference type="Google" id="ProtNLM"/>
    </source>
</evidence>
<evidence type="ECO:0000313" key="1">
    <source>
        <dbReference type="EMBL" id="QHS98315.1"/>
    </source>
</evidence>
<protein>
    <recommendedName>
        <fullName evidence="2">Methyltransferase</fullName>
    </recommendedName>
</protein>
<proteinExistence type="predicted"/>
<dbReference type="AlphaFoldDB" id="A0A6C0C0W5"/>
<sequence length="190" mass="22322">MTAGFDFEKIRSEHDCVHYFETGLWDPTSDVSSKQALSSNFKTVHCIEIRDEWVQSGNKVFENEIKNGRYFLYQDDSSNMNKYVNDEKFSEKTMFFLDAHLDNSALVKYNLKQRCPLFDELEAIKHLSRKDNIILIDDLRIITTHCWGEQSYGNINFLEKIKEKILEINPDYKFSTLNGHVENDVLISYV</sequence>
<dbReference type="EMBL" id="MN739314">
    <property type="protein sequence ID" value="QHS98315.1"/>
    <property type="molecule type" value="Genomic_DNA"/>
</dbReference>
<organism evidence="1">
    <name type="scientific">viral metagenome</name>
    <dbReference type="NCBI Taxonomy" id="1070528"/>
    <lineage>
        <taxon>unclassified sequences</taxon>
        <taxon>metagenomes</taxon>
        <taxon>organismal metagenomes</taxon>
    </lineage>
</organism>
<reference evidence="1" key="1">
    <citation type="journal article" date="2020" name="Nature">
        <title>Giant virus diversity and host interactions through global metagenomics.</title>
        <authorList>
            <person name="Schulz F."/>
            <person name="Roux S."/>
            <person name="Paez-Espino D."/>
            <person name="Jungbluth S."/>
            <person name="Walsh D.A."/>
            <person name="Denef V.J."/>
            <person name="McMahon K.D."/>
            <person name="Konstantinidis K.T."/>
            <person name="Eloe-Fadrosh E.A."/>
            <person name="Kyrpides N.C."/>
            <person name="Woyke T."/>
        </authorList>
    </citation>
    <scope>NUCLEOTIDE SEQUENCE</scope>
    <source>
        <strain evidence="1">GVMAG-M-3300020182-84</strain>
    </source>
</reference>